<evidence type="ECO:0000256" key="7">
    <source>
        <dbReference type="ARBA" id="ARBA00023004"/>
    </source>
</evidence>
<gene>
    <name evidence="11" type="ORF">AMATHDRAFT_87834</name>
</gene>
<dbReference type="InterPro" id="IPR002401">
    <property type="entry name" value="Cyt_P450_E_grp-I"/>
</dbReference>
<comment type="similarity">
    <text evidence="3 10">Belongs to the cytochrome P450 family.</text>
</comment>
<keyword evidence="7 9" id="KW-0408">Iron</keyword>
<comment type="cofactor">
    <cofactor evidence="1 9">
        <name>heme</name>
        <dbReference type="ChEBI" id="CHEBI:30413"/>
    </cofactor>
</comment>
<evidence type="ECO:0000256" key="4">
    <source>
        <dbReference type="ARBA" id="ARBA00022617"/>
    </source>
</evidence>
<dbReference type="InterPro" id="IPR001128">
    <property type="entry name" value="Cyt_P450"/>
</dbReference>
<keyword evidence="12" id="KW-1185">Reference proteome</keyword>
<reference evidence="11 12" key="1">
    <citation type="submission" date="2014-02" db="EMBL/GenBank/DDBJ databases">
        <title>Transposable element dynamics among asymbiotic and ectomycorrhizal Amanita fungi.</title>
        <authorList>
            <consortium name="DOE Joint Genome Institute"/>
            <person name="Hess J."/>
            <person name="Skrede I."/>
            <person name="Wolfe B."/>
            <person name="LaButti K."/>
            <person name="Ohm R.A."/>
            <person name="Grigoriev I.V."/>
            <person name="Pringle A."/>
        </authorList>
    </citation>
    <scope>NUCLEOTIDE SEQUENCE [LARGE SCALE GENOMIC DNA]</scope>
    <source>
        <strain evidence="11 12">SKay4041</strain>
    </source>
</reference>
<dbReference type="PROSITE" id="PS00086">
    <property type="entry name" value="CYTOCHROME_P450"/>
    <property type="match status" value="1"/>
</dbReference>
<dbReference type="SUPFAM" id="SSF48264">
    <property type="entry name" value="Cytochrome P450"/>
    <property type="match status" value="1"/>
</dbReference>
<comment type="pathway">
    <text evidence="2">Secondary metabolite biosynthesis.</text>
</comment>
<dbReference type="PRINTS" id="PR00463">
    <property type="entry name" value="EP450I"/>
</dbReference>
<dbReference type="InterPro" id="IPR050364">
    <property type="entry name" value="Cytochrome_P450_fung"/>
</dbReference>
<dbReference type="Pfam" id="PF00067">
    <property type="entry name" value="p450"/>
    <property type="match status" value="2"/>
</dbReference>
<dbReference type="Gene3D" id="1.10.630.10">
    <property type="entry name" value="Cytochrome P450"/>
    <property type="match status" value="1"/>
</dbReference>
<accession>A0A2A9NHV4</accession>
<dbReference type="GO" id="GO:0016705">
    <property type="term" value="F:oxidoreductase activity, acting on paired donors, with incorporation or reduction of molecular oxygen"/>
    <property type="evidence" value="ECO:0007669"/>
    <property type="project" value="InterPro"/>
</dbReference>
<evidence type="ECO:0000256" key="10">
    <source>
        <dbReference type="RuleBase" id="RU000461"/>
    </source>
</evidence>
<dbReference type="PANTHER" id="PTHR46300:SF7">
    <property type="entry name" value="P450, PUTATIVE (EUROFUNG)-RELATED"/>
    <property type="match status" value="1"/>
</dbReference>
<evidence type="ECO:0000256" key="2">
    <source>
        <dbReference type="ARBA" id="ARBA00005179"/>
    </source>
</evidence>
<dbReference type="GO" id="GO:0020037">
    <property type="term" value="F:heme binding"/>
    <property type="evidence" value="ECO:0007669"/>
    <property type="project" value="InterPro"/>
</dbReference>
<evidence type="ECO:0000256" key="1">
    <source>
        <dbReference type="ARBA" id="ARBA00001971"/>
    </source>
</evidence>
<keyword evidence="4 9" id="KW-0349">Heme</keyword>
<dbReference type="Proteomes" id="UP000242287">
    <property type="component" value="Unassembled WGS sequence"/>
</dbReference>
<dbReference type="PANTHER" id="PTHR46300">
    <property type="entry name" value="P450, PUTATIVE (EUROFUNG)-RELATED-RELATED"/>
    <property type="match status" value="1"/>
</dbReference>
<dbReference type="EMBL" id="KZ302125">
    <property type="protein sequence ID" value="PFH47243.1"/>
    <property type="molecule type" value="Genomic_DNA"/>
</dbReference>
<evidence type="ECO:0000313" key="12">
    <source>
        <dbReference type="Proteomes" id="UP000242287"/>
    </source>
</evidence>
<keyword evidence="5 9" id="KW-0479">Metal-binding</keyword>
<proteinExistence type="inferred from homology"/>
<dbReference type="AlphaFoldDB" id="A0A2A9NHV4"/>
<name>A0A2A9NHV4_9AGAR</name>
<sequence length="506" mass="57787">MGESGNHQSKERGSNQVLLKSIILWRVLSRSPHLPPGPKGLPLIGVWNIPTRSPWLVFEEWSKQYGDMFYFESFGQSFLIMSSMRRVKDLMEKRSSNYSDRPRAVMVMELMDWSFNVPLLPYGSWWRRHRRAIHEHFHMNIVEKYWPIQLRETRAFLRRLHKTPEELRRHIRLTFGAVILDVIYGIRIADNNDPYITIAEEAVAGAAEAANPGAFLVDLIPALKYIPDWFPGASFKRFAARYKKLTRIILHKPFNYVKACLADGIPNTSVAANLLESLPPVNDPKREEEETVARNTGSAMEIFFLAIALFPEVQKRAQAELDNVVGRDRLPSFDDLRSLHYINALARETMRWLLVVPLGVSHMASEDDEYDGYRIPKGTVVLGNAWAILHDPEMFPNPHKFKPERFLKDGKFNLNGVLDPHDVAFGFGRRICPGRHLSNNSLLITVASVLAVYDVLPPVDEKDLPIPMSLEVTHGIVSHPVSLECTIRPQSVLATELIHSSEFQED</sequence>
<dbReference type="GO" id="GO:0004497">
    <property type="term" value="F:monooxygenase activity"/>
    <property type="evidence" value="ECO:0007669"/>
    <property type="project" value="UniProtKB-KW"/>
</dbReference>
<protein>
    <recommendedName>
        <fullName evidence="13">Cytochrome P450</fullName>
    </recommendedName>
</protein>
<evidence type="ECO:0000256" key="9">
    <source>
        <dbReference type="PIRSR" id="PIRSR602401-1"/>
    </source>
</evidence>
<keyword evidence="8 10" id="KW-0503">Monooxygenase</keyword>
<evidence type="ECO:0008006" key="13">
    <source>
        <dbReference type="Google" id="ProtNLM"/>
    </source>
</evidence>
<dbReference type="GO" id="GO:0005506">
    <property type="term" value="F:iron ion binding"/>
    <property type="evidence" value="ECO:0007669"/>
    <property type="project" value="InterPro"/>
</dbReference>
<dbReference type="CDD" id="cd11065">
    <property type="entry name" value="CYP64-like"/>
    <property type="match status" value="1"/>
</dbReference>
<evidence type="ECO:0000256" key="6">
    <source>
        <dbReference type="ARBA" id="ARBA00023002"/>
    </source>
</evidence>
<evidence type="ECO:0000256" key="8">
    <source>
        <dbReference type="ARBA" id="ARBA00023033"/>
    </source>
</evidence>
<dbReference type="InterPro" id="IPR036396">
    <property type="entry name" value="Cyt_P450_sf"/>
</dbReference>
<organism evidence="11 12">
    <name type="scientific">Amanita thiersii Skay4041</name>
    <dbReference type="NCBI Taxonomy" id="703135"/>
    <lineage>
        <taxon>Eukaryota</taxon>
        <taxon>Fungi</taxon>
        <taxon>Dikarya</taxon>
        <taxon>Basidiomycota</taxon>
        <taxon>Agaricomycotina</taxon>
        <taxon>Agaricomycetes</taxon>
        <taxon>Agaricomycetidae</taxon>
        <taxon>Agaricales</taxon>
        <taxon>Pluteineae</taxon>
        <taxon>Amanitaceae</taxon>
        <taxon>Amanita</taxon>
    </lineage>
</organism>
<evidence type="ECO:0000313" key="11">
    <source>
        <dbReference type="EMBL" id="PFH47243.1"/>
    </source>
</evidence>
<evidence type="ECO:0000256" key="5">
    <source>
        <dbReference type="ARBA" id="ARBA00022723"/>
    </source>
</evidence>
<keyword evidence="6 10" id="KW-0560">Oxidoreductase</keyword>
<dbReference type="STRING" id="703135.A0A2A9NHV4"/>
<dbReference type="OrthoDB" id="2789670at2759"/>
<feature type="binding site" description="axial binding residue" evidence="9">
    <location>
        <position position="432"/>
    </location>
    <ligand>
        <name>heme</name>
        <dbReference type="ChEBI" id="CHEBI:30413"/>
    </ligand>
    <ligandPart>
        <name>Fe</name>
        <dbReference type="ChEBI" id="CHEBI:18248"/>
    </ligandPart>
</feature>
<dbReference type="InterPro" id="IPR017972">
    <property type="entry name" value="Cyt_P450_CS"/>
</dbReference>
<evidence type="ECO:0000256" key="3">
    <source>
        <dbReference type="ARBA" id="ARBA00010617"/>
    </source>
</evidence>